<organism evidence="2 3">
    <name type="scientific">Acipenser ruthenus</name>
    <name type="common">Sterlet sturgeon</name>
    <dbReference type="NCBI Taxonomy" id="7906"/>
    <lineage>
        <taxon>Eukaryota</taxon>
        <taxon>Metazoa</taxon>
        <taxon>Chordata</taxon>
        <taxon>Craniata</taxon>
        <taxon>Vertebrata</taxon>
        <taxon>Euteleostomi</taxon>
        <taxon>Actinopterygii</taxon>
        <taxon>Chondrostei</taxon>
        <taxon>Acipenseriformes</taxon>
        <taxon>Acipenseridae</taxon>
        <taxon>Acipenser</taxon>
    </lineage>
</organism>
<accession>A0A444TWB7</accession>
<protein>
    <submittedName>
        <fullName evidence="2">Uncharacterized protein</fullName>
    </submittedName>
</protein>
<feature type="region of interest" description="Disordered" evidence="1">
    <location>
        <begin position="305"/>
        <end position="360"/>
    </location>
</feature>
<feature type="compositionally biased region" description="Basic and acidic residues" evidence="1">
    <location>
        <begin position="385"/>
        <end position="400"/>
    </location>
</feature>
<keyword evidence="3" id="KW-1185">Reference proteome</keyword>
<proteinExistence type="predicted"/>
<evidence type="ECO:0000313" key="2">
    <source>
        <dbReference type="EMBL" id="RXM27205.1"/>
    </source>
</evidence>
<dbReference type="InterPro" id="IPR026135">
    <property type="entry name" value="C6orf15"/>
</dbReference>
<feature type="region of interest" description="Disordered" evidence="1">
    <location>
        <begin position="375"/>
        <end position="406"/>
    </location>
</feature>
<dbReference type="EMBL" id="SCEB01215882">
    <property type="protein sequence ID" value="RXM27205.1"/>
    <property type="molecule type" value="Genomic_DNA"/>
</dbReference>
<evidence type="ECO:0000256" key="1">
    <source>
        <dbReference type="SAM" id="MobiDB-lite"/>
    </source>
</evidence>
<dbReference type="GO" id="GO:0031012">
    <property type="term" value="C:extracellular matrix"/>
    <property type="evidence" value="ECO:0007669"/>
    <property type="project" value="TreeGrafter"/>
</dbReference>
<dbReference type="GO" id="GO:0030198">
    <property type="term" value="P:extracellular matrix organization"/>
    <property type="evidence" value="ECO:0007669"/>
    <property type="project" value="TreeGrafter"/>
</dbReference>
<feature type="region of interest" description="Disordered" evidence="1">
    <location>
        <begin position="187"/>
        <end position="210"/>
    </location>
</feature>
<evidence type="ECO:0000313" key="3">
    <source>
        <dbReference type="Proteomes" id="UP000289886"/>
    </source>
</evidence>
<feature type="region of interest" description="Disordered" evidence="1">
    <location>
        <begin position="12"/>
        <end position="55"/>
    </location>
</feature>
<dbReference type="Proteomes" id="UP000289886">
    <property type="component" value="Unassembled WGS sequence"/>
</dbReference>
<feature type="compositionally biased region" description="Polar residues" evidence="1">
    <location>
        <begin position="187"/>
        <end position="209"/>
    </location>
</feature>
<dbReference type="PANTHER" id="PTHR15817:SF2">
    <property type="entry name" value="SIMILAR TO RIKEN CDNA 2300002M23"/>
    <property type="match status" value="1"/>
</dbReference>
<dbReference type="PANTHER" id="PTHR15817">
    <property type="entry name" value="STG PROTEIN"/>
    <property type="match status" value="1"/>
</dbReference>
<dbReference type="AlphaFoldDB" id="A0A444TWB7"/>
<reference evidence="2 3" key="1">
    <citation type="submission" date="2019-01" db="EMBL/GenBank/DDBJ databases">
        <title>Draft Genome and Complete Hox-Cluster Characterization of the Sterlet Sturgeon (Acipenser ruthenus).</title>
        <authorList>
            <person name="Wei Q."/>
        </authorList>
    </citation>
    <scope>NUCLEOTIDE SEQUENCE [LARGE SCALE GENOMIC DNA]</scope>
    <source>
        <strain evidence="2">WHYD16114868_AA</strain>
        <tissue evidence="2">Blood</tissue>
    </source>
</reference>
<comment type="caution">
    <text evidence="2">The sequence shown here is derived from an EMBL/GenBank/DDBJ whole genome shotgun (WGS) entry which is preliminary data.</text>
</comment>
<sequence>MKTPRVAAVLGSCGSQPPDCQAPGGLKEGIQDSRVSPVAMPTPAGVSLEKDPIEPHPRKEIPLAWAMPPSVQPGGKMEVDVDSATEEACKFPQVPSGEAYGSRPYKMGQYNLWDSYESFIKDFVRSSKLQVHLNRRFMEHSAVFSEGMPFEGSTTYRNSYKSYDGVLQAVTPAKSPAISSLPLQASHRTVPSQHHITAKRPNSSLPLQSSHRRPWISEYNDIYGAHFRSFSGHHRHTPAQSDPSKSSVLYIPHPPPARSYSQIKQQYQTEYRQAYTAPRPSRVGCASGEAPVPYRALTGRMCQWRSTRTRTVPSPHGSDSQWRSTHTVPLSPHGSDSQWRSTRTRTVSSPHGSDSQWRSTHTVPYRALTGLIASGEAPVPVPSPHRSDVPVEKHPYRTEPSRVGCASGEAPVPVPYRALTGRMCQSRSTRTLTVPSRVGCASGEPPVPYQALTDVPVEKGYKVYPGGSDQIEKVYPCGSDQIEKVYPGGSDQIEKVYPCGSDQIEKVYPGGSDQIEKVYPGGSDQIEKVYPCGSDQIEKVYPGGSDQIEKVYPGGSDQIEKVYPGGSDQIEKIYPCGSDQIEKIYPCGSDQIEKIYPCGSDQIEKVYPGGSDQIEKIYPCGSDQIEKVYPGGSDQIEKVYPESMMAHEE</sequence>
<name>A0A444TWB7_ACIRT</name>
<gene>
    <name evidence="2" type="ORF">EOD39_11951</name>
</gene>